<evidence type="ECO:0000256" key="1">
    <source>
        <dbReference type="SAM" id="MobiDB-lite"/>
    </source>
</evidence>
<feature type="region of interest" description="Disordered" evidence="1">
    <location>
        <begin position="85"/>
        <end position="114"/>
    </location>
</feature>
<dbReference type="Proteomes" id="UP000324022">
    <property type="component" value="Unassembled WGS sequence"/>
</dbReference>
<accession>A0A5C3EGM2</accession>
<feature type="compositionally biased region" description="Basic and acidic residues" evidence="1">
    <location>
        <begin position="100"/>
        <end position="114"/>
    </location>
</feature>
<evidence type="ECO:0000313" key="2">
    <source>
        <dbReference type="EMBL" id="SPO29215.1"/>
    </source>
</evidence>
<evidence type="ECO:0000313" key="3">
    <source>
        <dbReference type="Proteomes" id="UP000324022"/>
    </source>
</evidence>
<proteinExistence type="predicted"/>
<dbReference type="AlphaFoldDB" id="A0A5C3EGM2"/>
<keyword evidence="3" id="KW-1185">Reference proteome</keyword>
<reference evidence="2 3" key="1">
    <citation type="submission" date="2018-03" db="EMBL/GenBank/DDBJ databases">
        <authorList>
            <person name="Guldener U."/>
        </authorList>
    </citation>
    <scope>NUCLEOTIDE SEQUENCE [LARGE SCALE GENOMIC DNA]</scope>
    <source>
        <strain evidence="2 3">NBRC100155</strain>
    </source>
</reference>
<protein>
    <submittedName>
        <fullName evidence="2">Uncharacterized protein</fullName>
    </submittedName>
</protein>
<dbReference type="EMBL" id="OOIN01000027">
    <property type="protein sequence ID" value="SPO29215.1"/>
    <property type="molecule type" value="Genomic_DNA"/>
</dbReference>
<name>A0A5C3EGM2_9BASI</name>
<feature type="region of interest" description="Disordered" evidence="1">
    <location>
        <begin position="1"/>
        <end position="27"/>
    </location>
</feature>
<organism evidence="2 3">
    <name type="scientific">Ustilago trichophora</name>
    <dbReference type="NCBI Taxonomy" id="86804"/>
    <lineage>
        <taxon>Eukaryota</taxon>
        <taxon>Fungi</taxon>
        <taxon>Dikarya</taxon>
        <taxon>Basidiomycota</taxon>
        <taxon>Ustilaginomycotina</taxon>
        <taxon>Ustilaginomycetes</taxon>
        <taxon>Ustilaginales</taxon>
        <taxon>Ustilaginaceae</taxon>
        <taxon>Ustilago</taxon>
    </lineage>
</organism>
<sequence>MECFRSMQQRAQPQESDRPISRNTITKTAIPLFSHRSLRIPIKESANEHCTLDSIEFVRDNMATTGFAFDDTDERCTKTVRALKAKKEGKEKKRKTVASRSHDDAAVSRERESG</sequence>
<gene>
    <name evidence="2" type="ORF">UTRI_06164</name>
</gene>
<feature type="compositionally biased region" description="Polar residues" evidence="1">
    <location>
        <begin position="1"/>
        <end position="14"/>
    </location>
</feature>